<evidence type="ECO:0000259" key="9">
    <source>
        <dbReference type="Pfam" id="PF01288"/>
    </source>
</evidence>
<dbReference type="PANTHER" id="PTHR43071:SF1">
    <property type="entry name" value="2-AMINO-4-HYDROXY-6-HYDROXYMETHYLDIHYDROPTERIDINE PYROPHOSPHOKINASE"/>
    <property type="match status" value="1"/>
</dbReference>
<comment type="catalytic activity">
    <reaction evidence="1">
        <text>6-hydroxymethyl-7,8-dihydropterin + ATP = (7,8-dihydropterin-6-yl)methyl diphosphate + AMP + H(+)</text>
        <dbReference type="Rhea" id="RHEA:11412"/>
        <dbReference type="ChEBI" id="CHEBI:15378"/>
        <dbReference type="ChEBI" id="CHEBI:30616"/>
        <dbReference type="ChEBI" id="CHEBI:44841"/>
        <dbReference type="ChEBI" id="CHEBI:72950"/>
        <dbReference type="ChEBI" id="CHEBI:456215"/>
        <dbReference type="EC" id="2.7.6.3"/>
    </reaction>
</comment>
<dbReference type="GO" id="GO:0003848">
    <property type="term" value="F:2-amino-4-hydroxy-6-hydroxymethyldihydropteridine diphosphokinase activity"/>
    <property type="evidence" value="ECO:0007669"/>
    <property type="project" value="UniProtKB-EC"/>
</dbReference>
<dbReference type="SUPFAM" id="SSF55083">
    <property type="entry name" value="6-hydroxymethyl-7,8-dihydropterin pyrophosphokinase, HPPK"/>
    <property type="match status" value="1"/>
</dbReference>
<dbReference type="PANTHER" id="PTHR43071">
    <property type="entry name" value="2-AMINO-4-HYDROXY-6-HYDROXYMETHYLDIHYDROPTERIDINE PYROPHOSPHOKINASE"/>
    <property type="match status" value="1"/>
</dbReference>
<evidence type="ECO:0000256" key="8">
    <source>
        <dbReference type="ARBA" id="ARBA00022909"/>
    </source>
</evidence>
<dbReference type="EMBL" id="RCUX01000021">
    <property type="protein sequence ID" value="RLP71841.1"/>
    <property type="molecule type" value="Genomic_DNA"/>
</dbReference>
<gene>
    <name evidence="10" type="primary">folK</name>
    <name evidence="10" type="ORF">D9V32_15910</name>
</gene>
<comment type="pathway">
    <text evidence="2">Cofactor biosynthesis; tetrahydrofolate biosynthesis; 2-amino-4-hydroxy-6-hydroxymethyl-7,8-dihydropteridine diphosphate from 7,8-dihydroneopterin triphosphate: step 4/4.</text>
</comment>
<dbReference type="UniPathway" id="UPA00077">
    <property type="reaction ID" value="UER00155"/>
</dbReference>
<dbReference type="GO" id="GO:0005524">
    <property type="term" value="F:ATP binding"/>
    <property type="evidence" value="ECO:0007669"/>
    <property type="project" value="UniProtKB-KW"/>
</dbReference>
<keyword evidence="11" id="KW-1185">Reference proteome</keyword>
<evidence type="ECO:0000256" key="4">
    <source>
        <dbReference type="ARBA" id="ARBA00022679"/>
    </source>
</evidence>
<sequence>MNPLPRPRVTPPSRNAQARLERLAADEEAAGRAPKTPVSVVLALGANLGARAETLEAAVRELGEHSGIDDVSLSPVINSVAVKLNGPDPEAPGYLNAVATLSTTLSPRDLLAVGAEIERAHGRERLERWGDRTLDIDIITYGDLAIDTPALTIPHPRAAERDFVLGPWHELDAQAFLPGYGSVAELLAELRATQGPASETGTP</sequence>
<accession>A0A3L6ZW87</accession>
<evidence type="ECO:0000256" key="2">
    <source>
        <dbReference type="ARBA" id="ARBA00005051"/>
    </source>
</evidence>
<evidence type="ECO:0000313" key="10">
    <source>
        <dbReference type="EMBL" id="RLP71841.1"/>
    </source>
</evidence>
<name>A0A3L6ZW87_9MICO</name>
<dbReference type="EC" id="2.7.6.3" evidence="3"/>
<keyword evidence="7" id="KW-0067">ATP-binding</keyword>
<organism evidence="10 11">
    <name type="scientific">Mycetocola tolaasinivorans</name>
    <dbReference type="NCBI Taxonomy" id="76635"/>
    <lineage>
        <taxon>Bacteria</taxon>
        <taxon>Bacillati</taxon>
        <taxon>Actinomycetota</taxon>
        <taxon>Actinomycetes</taxon>
        <taxon>Micrococcales</taxon>
        <taxon>Microbacteriaceae</taxon>
        <taxon>Mycetocola</taxon>
    </lineage>
</organism>
<comment type="caution">
    <text evidence="10">The sequence shown here is derived from an EMBL/GenBank/DDBJ whole genome shotgun (WGS) entry which is preliminary data.</text>
</comment>
<dbReference type="InterPro" id="IPR035907">
    <property type="entry name" value="Hppk_sf"/>
</dbReference>
<evidence type="ECO:0000256" key="6">
    <source>
        <dbReference type="ARBA" id="ARBA00022777"/>
    </source>
</evidence>
<feature type="domain" description="7,8-dihydro-6-hydroxymethylpterin-pyrophosphokinase" evidence="9">
    <location>
        <begin position="41"/>
        <end position="172"/>
    </location>
</feature>
<dbReference type="AlphaFoldDB" id="A0A3L6ZW87"/>
<evidence type="ECO:0000256" key="7">
    <source>
        <dbReference type="ARBA" id="ARBA00022840"/>
    </source>
</evidence>
<protein>
    <recommendedName>
        <fullName evidence="3">2-amino-4-hydroxy-6-hydroxymethyldihydropteridine diphosphokinase</fullName>
        <ecNumber evidence="3">2.7.6.3</ecNumber>
    </recommendedName>
</protein>
<keyword evidence="6 10" id="KW-0418">Kinase</keyword>
<dbReference type="NCBIfam" id="TIGR01498">
    <property type="entry name" value="folK"/>
    <property type="match status" value="1"/>
</dbReference>
<dbReference type="GO" id="GO:0016301">
    <property type="term" value="F:kinase activity"/>
    <property type="evidence" value="ECO:0007669"/>
    <property type="project" value="UniProtKB-KW"/>
</dbReference>
<evidence type="ECO:0000256" key="3">
    <source>
        <dbReference type="ARBA" id="ARBA00013253"/>
    </source>
</evidence>
<dbReference type="OrthoDB" id="9808041at2"/>
<proteinExistence type="predicted"/>
<reference evidence="10 11" key="1">
    <citation type="submission" date="2018-10" db="EMBL/GenBank/DDBJ databases">
        <authorList>
            <person name="Li J."/>
        </authorList>
    </citation>
    <scope>NUCLEOTIDE SEQUENCE [LARGE SCALE GENOMIC DNA]</scope>
    <source>
        <strain evidence="10 11">IF 016277</strain>
    </source>
</reference>
<evidence type="ECO:0000313" key="11">
    <source>
        <dbReference type="Proteomes" id="UP000272503"/>
    </source>
</evidence>
<dbReference type="Pfam" id="PF01288">
    <property type="entry name" value="HPPK"/>
    <property type="match status" value="1"/>
</dbReference>
<dbReference type="Gene3D" id="3.30.70.560">
    <property type="entry name" value="7,8-Dihydro-6-hydroxymethylpterin-pyrophosphokinase HPPK"/>
    <property type="match status" value="1"/>
</dbReference>
<dbReference type="Proteomes" id="UP000272503">
    <property type="component" value="Unassembled WGS sequence"/>
</dbReference>
<keyword evidence="8" id="KW-0289">Folate biosynthesis</keyword>
<dbReference type="RefSeq" id="WP_121649897.1">
    <property type="nucleotide sequence ID" value="NZ_RCUX01000021.1"/>
</dbReference>
<dbReference type="InterPro" id="IPR000550">
    <property type="entry name" value="Hppk"/>
</dbReference>
<evidence type="ECO:0000256" key="1">
    <source>
        <dbReference type="ARBA" id="ARBA00000198"/>
    </source>
</evidence>
<keyword evidence="4 10" id="KW-0808">Transferase</keyword>
<dbReference type="GO" id="GO:0046656">
    <property type="term" value="P:folic acid biosynthetic process"/>
    <property type="evidence" value="ECO:0007669"/>
    <property type="project" value="UniProtKB-KW"/>
</dbReference>
<dbReference type="GO" id="GO:0046654">
    <property type="term" value="P:tetrahydrofolate biosynthetic process"/>
    <property type="evidence" value="ECO:0007669"/>
    <property type="project" value="UniProtKB-UniPathway"/>
</dbReference>
<evidence type="ECO:0000256" key="5">
    <source>
        <dbReference type="ARBA" id="ARBA00022741"/>
    </source>
</evidence>
<keyword evidence="5" id="KW-0547">Nucleotide-binding</keyword>
<dbReference type="CDD" id="cd00483">
    <property type="entry name" value="HPPK"/>
    <property type="match status" value="1"/>
</dbReference>